<dbReference type="InterPro" id="IPR017455">
    <property type="entry name" value="Znf_FYVE-rel"/>
</dbReference>
<dbReference type="Gene3D" id="2.30.29.30">
    <property type="entry name" value="Pleckstrin-homology domain (PH domain)/Phosphotyrosine-binding domain (PTB)"/>
    <property type="match status" value="2"/>
</dbReference>
<evidence type="ECO:0000313" key="16">
    <source>
        <dbReference type="Proteomes" id="UP000830375"/>
    </source>
</evidence>
<keyword evidence="9" id="KW-0206">Cytoskeleton</keyword>
<keyword evidence="5" id="KW-0479">Metal-binding</keyword>
<evidence type="ECO:0000256" key="8">
    <source>
        <dbReference type="ARBA" id="ARBA00022833"/>
    </source>
</evidence>
<feature type="compositionally biased region" description="Basic and acidic residues" evidence="11">
    <location>
        <begin position="405"/>
        <end position="414"/>
    </location>
</feature>
<dbReference type="InterPro" id="IPR013083">
    <property type="entry name" value="Znf_RING/FYVE/PHD"/>
</dbReference>
<reference evidence="15 16" key="1">
    <citation type="submission" date="2022-01" db="EMBL/GenBank/DDBJ databases">
        <title>A high-quality chromosome-level genome assembly of rohu carp, Labeo rohita.</title>
        <authorList>
            <person name="Arick M.A. II"/>
            <person name="Hsu C.-Y."/>
            <person name="Magbanua Z."/>
            <person name="Pechanova O."/>
            <person name="Grover C."/>
            <person name="Miller E."/>
            <person name="Thrash A."/>
            <person name="Ezzel L."/>
            <person name="Alam S."/>
            <person name="Benzie J."/>
            <person name="Hamilton M."/>
            <person name="Karsi A."/>
            <person name="Lawrence M.L."/>
            <person name="Peterson D.G."/>
        </authorList>
    </citation>
    <scope>NUCLEOTIDE SEQUENCE [LARGE SCALE GENOMIC DNA]</scope>
    <source>
        <strain evidence="16">BAU-BD-2019</strain>
        <tissue evidence="15">Blood</tissue>
    </source>
</reference>
<proteinExistence type="predicted"/>
<evidence type="ECO:0000259" key="12">
    <source>
        <dbReference type="PROSITE" id="PS50003"/>
    </source>
</evidence>
<dbReference type="InterPro" id="IPR035941">
    <property type="entry name" value="FGD1-4_PH2"/>
</dbReference>
<evidence type="ECO:0000256" key="7">
    <source>
        <dbReference type="ARBA" id="ARBA00022771"/>
    </source>
</evidence>
<keyword evidence="3" id="KW-0597">Phosphoprotein</keyword>
<dbReference type="PANTHER" id="PTHR12673:SF79">
    <property type="entry name" value="FYVE, RHOGEF AND PH DOMAIN-CONTAINING PROTEIN 1"/>
    <property type="match status" value="1"/>
</dbReference>
<dbReference type="InterPro" id="IPR035899">
    <property type="entry name" value="DBL_dom_sf"/>
</dbReference>
<dbReference type="CDD" id="cd13236">
    <property type="entry name" value="PH2_FGD1-4"/>
    <property type="match status" value="1"/>
</dbReference>
<name>A0ABQ8MHL1_LABRO</name>
<keyword evidence="4" id="KW-0344">Guanine-nucleotide releasing factor</keyword>
<keyword evidence="16" id="KW-1185">Reference proteome</keyword>
<feature type="domain" description="PH" evidence="12">
    <location>
        <begin position="900"/>
        <end position="999"/>
    </location>
</feature>
<evidence type="ECO:0000256" key="5">
    <source>
        <dbReference type="ARBA" id="ARBA00022723"/>
    </source>
</evidence>
<dbReference type="InterPro" id="IPR051092">
    <property type="entry name" value="FYVE_RhoGEF_PH"/>
</dbReference>
<comment type="subcellular location">
    <subcellularLocation>
        <location evidence="1">Cytoplasm</location>
        <location evidence="1">Cytoskeleton</location>
    </subcellularLocation>
</comment>
<gene>
    <name evidence="15" type="ORF">H4Q32_007812</name>
</gene>
<dbReference type="InterPro" id="IPR011011">
    <property type="entry name" value="Znf_FYVE_PHD"/>
</dbReference>
<dbReference type="SMART" id="SM00325">
    <property type="entry name" value="RhoGEF"/>
    <property type="match status" value="1"/>
</dbReference>
<dbReference type="SUPFAM" id="SSF48065">
    <property type="entry name" value="DBL homology domain (DH-domain)"/>
    <property type="match status" value="1"/>
</dbReference>
<feature type="region of interest" description="Disordered" evidence="11">
    <location>
        <begin position="353"/>
        <end position="453"/>
    </location>
</feature>
<feature type="domain" description="PH" evidence="12">
    <location>
        <begin position="730"/>
        <end position="829"/>
    </location>
</feature>
<dbReference type="CDD" id="cd00160">
    <property type="entry name" value="RhoGEF"/>
    <property type="match status" value="1"/>
</dbReference>
<dbReference type="PROSITE" id="PS50178">
    <property type="entry name" value="ZF_FYVE"/>
    <property type="match status" value="1"/>
</dbReference>
<keyword evidence="8" id="KW-0862">Zinc</keyword>
<evidence type="ECO:0000259" key="14">
    <source>
        <dbReference type="PROSITE" id="PS50178"/>
    </source>
</evidence>
<dbReference type="PROSITE" id="PS50010">
    <property type="entry name" value="DH_2"/>
    <property type="match status" value="1"/>
</dbReference>
<accession>A0ABQ8MHL1</accession>
<evidence type="ECO:0000313" key="15">
    <source>
        <dbReference type="EMBL" id="KAI2662071.1"/>
    </source>
</evidence>
<evidence type="ECO:0000256" key="2">
    <source>
        <dbReference type="ARBA" id="ARBA00022490"/>
    </source>
</evidence>
<dbReference type="SUPFAM" id="SSF50729">
    <property type="entry name" value="PH domain-like"/>
    <property type="match status" value="2"/>
</dbReference>
<feature type="region of interest" description="Disordered" evidence="11">
    <location>
        <begin position="226"/>
        <end position="296"/>
    </location>
</feature>
<dbReference type="EMBL" id="JACTAM010000008">
    <property type="protein sequence ID" value="KAI2662071.1"/>
    <property type="molecule type" value="Genomic_DNA"/>
</dbReference>
<dbReference type="InterPro" id="IPR035939">
    <property type="entry name" value="FGD1_PH1"/>
</dbReference>
<dbReference type="SUPFAM" id="SSF57903">
    <property type="entry name" value="FYVE/PHD zinc finger"/>
    <property type="match status" value="1"/>
</dbReference>
<dbReference type="Gene3D" id="1.20.900.10">
    <property type="entry name" value="Dbl homology (DH) domain"/>
    <property type="match status" value="2"/>
</dbReference>
<dbReference type="SMART" id="SM00064">
    <property type="entry name" value="FYVE"/>
    <property type="match status" value="1"/>
</dbReference>
<feature type="compositionally biased region" description="Acidic residues" evidence="11">
    <location>
        <begin position="505"/>
        <end position="518"/>
    </location>
</feature>
<dbReference type="SMART" id="SM00233">
    <property type="entry name" value="PH"/>
    <property type="match status" value="2"/>
</dbReference>
<evidence type="ECO:0000256" key="6">
    <source>
        <dbReference type="ARBA" id="ARBA00022737"/>
    </source>
</evidence>
<evidence type="ECO:0000256" key="3">
    <source>
        <dbReference type="ARBA" id="ARBA00022553"/>
    </source>
</evidence>
<dbReference type="CDD" id="cd15741">
    <property type="entry name" value="FYVE_FGD1_2_4"/>
    <property type="match status" value="1"/>
</dbReference>
<feature type="region of interest" description="Disordered" evidence="11">
    <location>
        <begin position="1000"/>
        <end position="1027"/>
    </location>
</feature>
<comment type="caution">
    <text evidence="15">The sequence shown here is derived from an EMBL/GenBank/DDBJ whole genome shotgun (WGS) entry which is preliminary data.</text>
</comment>
<evidence type="ECO:0000256" key="1">
    <source>
        <dbReference type="ARBA" id="ARBA00004245"/>
    </source>
</evidence>
<feature type="compositionally biased region" description="Pro residues" evidence="11">
    <location>
        <begin position="266"/>
        <end position="278"/>
    </location>
</feature>
<dbReference type="Gene3D" id="3.30.40.10">
    <property type="entry name" value="Zinc/RING finger domain, C3HC4 (zinc finger)"/>
    <property type="match status" value="1"/>
</dbReference>
<dbReference type="PROSITE" id="PS50003">
    <property type="entry name" value="PH_DOMAIN"/>
    <property type="match status" value="2"/>
</dbReference>
<protein>
    <submittedName>
        <fullName evidence="15">FYVE, RhoGEF and PH domain-containing protein 1</fullName>
    </submittedName>
</protein>
<dbReference type="InterPro" id="IPR000219">
    <property type="entry name" value="DH_dom"/>
</dbReference>
<evidence type="ECO:0000259" key="13">
    <source>
        <dbReference type="PROSITE" id="PS50010"/>
    </source>
</evidence>
<organism evidence="15 16">
    <name type="scientific">Labeo rohita</name>
    <name type="common">Indian major carp</name>
    <name type="synonym">Cyprinus rohita</name>
    <dbReference type="NCBI Taxonomy" id="84645"/>
    <lineage>
        <taxon>Eukaryota</taxon>
        <taxon>Metazoa</taxon>
        <taxon>Chordata</taxon>
        <taxon>Craniata</taxon>
        <taxon>Vertebrata</taxon>
        <taxon>Euteleostomi</taxon>
        <taxon>Actinopterygii</taxon>
        <taxon>Neopterygii</taxon>
        <taxon>Teleostei</taxon>
        <taxon>Ostariophysi</taxon>
        <taxon>Cypriniformes</taxon>
        <taxon>Cyprinidae</taxon>
        <taxon>Labeoninae</taxon>
        <taxon>Labeonini</taxon>
        <taxon>Labeo</taxon>
    </lineage>
</organism>
<dbReference type="InterPro" id="IPR001849">
    <property type="entry name" value="PH_domain"/>
</dbReference>
<keyword evidence="7 10" id="KW-0863">Zinc-finger</keyword>
<dbReference type="PANTHER" id="PTHR12673">
    <property type="entry name" value="FACIOGENITAL DYSPLASIA PROTEIN"/>
    <property type="match status" value="1"/>
</dbReference>
<feature type="region of interest" description="Disordered" evidence="11">
    <location>
        <begin position="484"/>
        <end position="521"/>
    </location>
</feature>
<dbReference type="Pfam" id="PF00621">
    <property type="entry name" value="RhoGEF"/>
    <property type="match status" value="2"/>
</dbReference>
<sequence>MEHENISQSEVNFSKEKRRLYEALYLRWRSVTAHILFPYGNSRAHGKNNMRCESKSAARITLVFSFASLSSPLSNFGGACGSHFSPLPSLAGMSVTIWNQLALCRGTGELFLNRQRHPDGGSAHHLTRPCHFKKFQRDFFPSTLVLISKPFELYLRSRCLNFVMSLDPNSWCVTLIELNTQTYTVILRIKASLHSLFLSGPSTASPRLLTKSLSLEPGPCLGAHETPQRLCSDPGPLEPQHCNGTMPPKPPHLQQQSARRPRPPDKPLPPPPSRPLPADPRQSRATLPRAEGSSSPTCVLSLIEKFEREQIIVVPDITGGVMCTPRVPEQQAASGSFSPPPSEFILPCTSLQEPLEAPLAEEEVEKEEKDEEEEVDETEEDDSELGASCSEKRLSMESGYGASDKLLDNMEMRDLTANQSEIPSDRLSLPPSQMDGKLANRDSGIDSISSPSHSEELCFVGDEDRVGHEREICPCSPGPGLPCGYAEGPEGEGASGVEGGRDSEGDSDMEEGSGDESEMNPMALQPLPKAERQDSTELSVQQRVFNIANELLHTEKAYVSRLHLLDQVFCAQLMEEARARSSFPCEVVMGIFSNICSIYCFHQQFLLPALEKRMEEWDLNPPHRRHPAETGAFPEDVRRKEEMCGNLTLQHHMLEPVQRIPRYELLLKDYLHRLPEDADDFKDAQKSLELIATAAEHSNAAIRKMERMRKLLKVYELLGGEEDIVNPTNELIKEGHILKLSAKNGTSQDRYLILFNDRLLYCVPKLRLIGQKFGVRARIDVDGMELKETSSMNVPRTFLVSGKQRSLELQARTEEEKRDWIQAIQATIQRHEQTLETFQLGKRAPTPIREKEVTLCMKCQEPFNSITKRRHHCKACGHVVCGKCSEFRARLLYDNNRANRVCIDCYTTLKGSGRGWQKAWFVIPDNEPLVLYIYGAPQDVKAQRSIPLIGFEVSLPESSDRLERRNAFKMSQSHLTVYFSADCEELQRRWMEVLSRAGRGEELQSNGPISEALEEEAEEPVPTGEST</sequence>
<keyword evidence="6" id="KW-0677">Repeat</keyword>
<dbReference type="CDD" id="cd01219">
    <property type="entry name" value="PH1_FGD1"/>
    <property type="match status" value="1"/>
</dbReference>
<feature type="domain" description="FYVE-type" evidence="14">
    <location>
        <begin position="850"/>
        <end position="910"/>
    </location>
</feature>
<keyword evidence="2" id="KW-0963">Cytoplasm</keyword>
<dbReference type="Pfam" id="PF00169">
    <property type="entry name" value="PH"/>
    <property type="match status" value="2"/>
</dbReference>
<evidence type="ECO:0000256" key="4">
    <source>
        <dbReference type="ARBA" id="ARBA00022658"/>
    </source>
</evidence>
<evidence type="ECO:0000256" key="11">
    <source>
        <dbReference type="SAM" id="MobiDB-lite"/>
    </source>
</evidence>
<dbReference type="InterPro" id="IPR000306">
    <property type="entry name" value="Znf_FYVE"/>
</dbReference>
<feature type="domain" description="DH" evidence="13">
    <location>
        <begin position="543"/>
        <end position="701"/>
    </location>
</feature>
<feature type="compositionally biased region" description="Acidic residues" evidence="11">
    <location>
        <begin position="359"/>
        <end position="384"/>
    </location>
</feature>
<dbReference type="Pfam" id="PF01363">
    <property type="entry name" value="FYVE"/>
    <property type="match status" value="1"/>
</dbReference>
<dbReference type="Proteomes" id="UP000830375">
    <property type="component" value="Unassembled WGS sequence"/>
</dbReference>
<evidence type="ECO:0000256" key="10">
    <source>
        <dbReference type="PROSITE-ProRule" id="PRU00091"/>
    </source>
</evidence>
<dbReference type="InterPro" id="IPR011993">
    <property type="entry name" value="PH-like_dom_sf"/>
</dbReference>
<evidence type="ECO:0000256" key="9">
    <source>
        <dbReference type="ARBA" id="ARBA00023212"/>
    </source>
</evidence>